<name>A0ACC9CYQ9_9FIRM</name>
<sequence>MLTIRSSDIDLYPGSQEERLPGFSAQFPHICSHVLLPDGPAGACTWHWHKSMELFYVEKGALVYHTPGGQRLFRAGSGGMVNSNVLHRTQSLKNGTALRLHLFEAELLAGVPGGTVQQRYITPLVQRPGLELLALSPEVPGQAAALDLLRQSLYLDDDAFGYELRLQALLSEVWLAFVQQLPQLAPAAPERSTASDKVKQMILFMTAHAAEKLSVADIAAAAFCSERECYRCFGTCLHTTPSDCLQNIRLQMASQLLLQTKLAVTDIAQRCGLGSSSYFGAQFRQHFGCSPTAYRAKWQDIDTPGHKSDSRTAASDATMEP</sequence>
<gene>
    <name evidence="1" type="ORF">CGS49_07805</name>
</gene>
<proteinExistence type="predicted"/>
<accession>A0ACC9CYQ9</accession>
<organism evidence="1 2">
    <name type="scientific">Faecalibacterium langellae</name>
    <dbReference type="NCBI Taxonomy" id="3435293"/>
    <lineage>
        <taxon>Bacteria</taxon>
        <taxon>Bacillati</taxon>
        <taxon>Bacillota</taxon>
        <taxon>Clostridia</taxon>
        <taxon>Eubacteriales</taxon>
        <taxon>Oscillospiraceae</taxon>
        <taxon>Faecalibacterium</taxon>
    </lineage>
</organism>
<keyword evidence="2" id="KW-1185">Reference proteome</keyword>
<comment type="caution">
    <text evidence="1">The sequence shown here is derived from an EMBL/GenBank/DDBJ whole genome shotgun (WGS) entry which is preliminary data.</text>
</comment>
<evidence type="ECO:0000313" key="2">
    <source>
        <dbReference type="Proteomes" id="UP000220959"/>
    </source>
</evidence>
<dbReference type="Proteomes" id="UP000220959">
    <property type="component" value="Unassembled WGS sequence"/>
</dbReference>
<dbReference type="EMBL" id="NMTR01000019">
    <property type="protein sequence ID" value="PDX61068.1"/>
    <property type="molecule type" value="Genomic_DNA"/>
</dbReference>
<reference evidence="1 2" key="1">
    <citation type="journal article" date="2017" name="Front. Microbiol.">
        <title>New Insights into the Diversity of the Genus Faecalibacterium.</title>
        <authorList>
            <person name="Benevides L."/>
            <person name="Burman S."/>
            <person name="Martin R."/>
            <person name="Robert V."/>
            <person name="Thomas M."/>
            <person name="Miquel S."/>
            <person name="Chain F."/>
            <person name="Sokol H."/>
            <person name="Bermudez-Humaran L.G."/>
            <person name="Morrison M."/>
            <person name="Langella P."/>
            <person name="Azevedo V.A."/>
            <person name="Chatel J.M."/>
            <person name="Soares S."/>
        </authorList>
    </citation>
    <scope>NUCLEOTIDE SEQUENCE [LARGE SCALE GENOMIC DNA]</scope>
    <source>
        <strain evidence="2">CNCM I-4541</strain>
    </source>
</reference>
<evidence type="ECO:0000313" key="1">
    <source>
        <dbReference type="EMBL" id="PDX61068.1"/>
    </source>
</evidence>
<protein>
    <submittedName>
        <fullName evidence="1">AraC family transcriptional regulator</fullName>
    </submittedName>
</protein>